<dbReference type="InterPro" id="IPR050090">
    <property type="entry name" value="Tyrosine_recombinase_XerCD"/>
</dbReference>
<dbReference type="Gene3D" id="1.10.150.130">
    <property type="match status" value="1"/>
</dbReference>
<evidence type="ECO:0000259" key="5">
    <source>
        <dbReference type="PROSITE" id="PS51898"/>
    </source>
</evidence>
<comment type="similarity">
    <text evidence="1">Belongs to the 'phage' integrase family.</text>
</comment>
<dbReference type="Pfam" id="PF00589">
    <property type="entry name" value="Phage_integrase"/>
    <property type="match status" value="1"/>
</dbReference>
<dbReference type="PROSITE" id="PS51898">
    <property type="entry name" value="TYR_RECOMBINASE"/>
    <property type="match status" value="1"/>
</dbReference>
<dbReference type="InterPro" id="IPR002104">
    <property type="entry name" value="Integrase_catalytic"/>
</dbReference>
<feature type="domain" description="Tyr recombinase" evidence="5">
    <location>
        <begin position="178"/>
        <end position="350"/>
    </location>
</feature>
<comment type="caution">
    <text evidence="6">The sequence shown here is derived from an EMBL/GenBank/DDBJ whole genome shotgun (WGS) entry which is preliminary data.</text>
</comment>
<sequence>MSKKFSRKYVVEDRTDGVLRFYFRKRGQRKVRLPGLPGSDEFNAMYYRALNGEIDFGPTGPKMSTKGTLRWLCEQYFQSAEYKRLDKSTRHVRKLVVERMWAEPIRPDSTRIFEDIPLSAITPRAVRTLRDRRADKREAANSRIKALRAIFAWACKPDVELMSSNPARDVPYFPQEGDGFHSWTEEEIARFEETHPIGTKPRLAMALLLYTGQRRSDIILFGRQHVFNGCLRFTQFKGRKRKPVTLEIPIHSRLQKVIDASPCGEITFLVTEFGKGFTAPGFGNWFRAQCDKAGLKQCSAHGLRKAASARLAERGATEKQIMAITGHSTSKEVTRYTKAASQKRLAESAMVLLDESTDD</sequence>
<dbReference type="InterPro" id="IPR011010">
    <property type="entry name" value="DNA_brk_join_enz"/>
</dbReference>
<evidence type="ECO:0000256" key="2">
    <source>
        <dbReference type="ARBA" id="ARBA00022908"/>
    </source>
</evidence>
<dbReference type="PANTHER" id="PTHR30349:SF41">
    <property type="entry name" value="INTEGRASE_RECOMBINASE PROTEIN MJ0367-RELATED"/>
    <property type="match status" value="1"/>
</dbReference>
<evidence type="ECO:0000313" key="6">
    <source>
        <dbReference type="EMBL" id="MBP1852149.1"/>
    </source>
</evidence>
<proteinExistence type="inferred from homology"/>
<dbReference type="Gene3D" id="1.10.443.10">
    <property type="entry name" value="Intergrase catalytic core"/>
    <property type="match status" value="1"/>
</dbReference>
<name>A0ABS4E2G8_9HYPH</name>
<keyword evidence="7" id="KW-1185">Reference proteome</keyword>
<keyword evidence="3" id="KW-0238">DNA-binding</keyword>
<evidence type="ECO:0000256" key="3">
    <source>
        <dbReference type="ARBA" id="ARBA00023125"/>
    </source>
</evidence>
<reference evidence="6 7" key="1">
    <citation type="submission" date="2021-03" db="EMBL/GenBank/DDBJ databases">
        <title>Genomic Encyclopedia of Type Strains, Phase IV (KMG-IV): sequencing the most valuable type-strain genomes for metagenomic binning, comparative biology and taxonomic classification.</title>
        <authorList>
            <person name="Goeker M."/>
        </authorList>
    </citation>
    <scope>NUCLEOTIDE SEQUENCE [LARGE SCALE GENOMIC DNA]</scope>
    <source>
        <strain evidence="6 7">DSM 21600</strain>
    </source>
</reference>
<evidence type="ECO:0000313" key="7">
    <source>
        <dbReference type="Proteomes" id="UP000759443"/>
    </source>
</evidence>
<dbReference type="InterPro" id="IPR013762">
    <property type="entry name" value="Integrase-like_cat_sf"/>
</dbReference>
<dbReference type="SUPFAM" id="SSF56349">
    <property type="entry name" value="DNA breaking-rejoining enzymes"/>
    <property type="match status" value="1"/>
</dbReference>
<gene>
    <name evidence="6" type="ORF">J2Z17_003604</name>
</gene>
<dbReference type="Proteomes" id="UP000759443">
    <property type="component" value="Unassembled WGS sequence"/>
</dbReference>
<protein>
    <submittedName>
        <fullName evidence="6">Integrase</fullName>
    </submittedName>
</protein>
<dbReference type="EMBL" id="JAGGJU010000010">
    <property type="protein sequence ID" value="MBP1852149.1"/>
    <property type="molecule type" value="Genomic_DNA"/>
</dbReference>
<accession>A0ABS4E2G8</accession>
<dbReference type="PANTHER" id="PTHR30349">
    <property type="entry name" value="PHAGE INTEGRASE-RELATED"/>
    <property type="match status" value="1"/>
</dbReference>
<evidence type="ECO:0000256" key="1">
    <source>
        <dbReference type="ARBA" id="ARBA00008857"/>
    </source>
</evidence>
<dbReference type="InterPro" id="IPR010998">
    <property type="entry name" value="Integrase_recombinase_N"/>
</dbReference>
<keyword evidence="4" id="KW-0233">DNA recombination</keyword>
<dbReference type="RefSeq" id="WP_209946995.1">
    <property type="nucleotide sequence ID" value="NZ_JAGGJU010000010.1"/>
</dbReference>
<evidence type="ECO:0000256" key="4">
    <source>
        <dbReference type="ARBA" id="ARBA00023172"/>
    </source>
</evidence>
<organism evidence="6 7">
    <name type="scientific">Rhizobium halophytocola</name>
    <dbReference type="NCBI Taxonomy" id="735519"/>
    <lineage>
        <taxon>Bacteria</taxon>
        <taxon>Pseudomonadati</taxon>
        <taxon>Pseudomonadota</taxon>
        <taxon>Alphaproteobacteria</taxon>
        <taxon>Hyphomicrobiales</taxon>
        <taxon>Rhizobiaceae</taxon>
        <taxon>Rhizobium/Agrobacterium group</taxon>
        <taxon>Rhizobium</taxon>
    </lineage>
</organism>
<keyword evidence="2" id="KW-0229">DNA integration</keyword>